<accession>A0A1P9X1U9</accession>
<organism evidence="2 3">
    <name type="scientific">Spirosoma montaniterrae</name>
    <dbReference type="NCBI Taxonomy" id="1178516"/>
    <lineage>
        <taxon>Bacteria</taxon>
        <taxon>Pseudomonadati</taxon>
        <taxon>Bacteroidota</taxon>
        <taxon>Cytophagia</taxon>
        <taxon>Cytophagales</taxon>
        <taxon>Cytophagaceae</taxon>
        <taxon>Spirosoma</taxon>
    </lineage>
</organism>
<feature type="transmembrane region" description="Helical" evidence="1">
    <location>
        <begin position="117"/>
        <end position="139"/>
    </location>
</feature>
<dbReference type="STRING" id="1178516.AWR27_21130"/>
<feature type="transmembrane region" description="Helical" evidence="1">
    <location>
        <begin position="7"/>
        <end position="32"/>
    </location>
</feature>
<evidence type="ECO:0000313" key="2">
    <source>
        <dbReference type="EMBL" id="AQG81591.1"/>
    </source>
</evidence>
<name>A0A1P9X1U9_9BACT</name>
<keyword evidence="1" id="KW-1133">Transmembrane helix</keyword>
<keyword evidence="3" id="KW-1185">Reference proteome</keyword>
<evidence type="ECO:0008006" key="4">
    <source>
        <dbReference type="Google" id="ProtNLM"/>
    </source>
</evidence>
<keyword evidence="1" id="KW-0472">Membrane</keyword>
<proteinExistence type="predicted"/>
<dbReference type="Proteomes" id="UP000187941">
    <property type="component" value="Chromosome"/>
</dbReference>
<feature type="transmembrane region" description="Helical" evidence="1">
    <location>
        <begin position="81"/>
        <end position="105"/>
    </location>
</feature>
<dbReference type="OrthoDB" id="1467737at2"/>
<gene>
    <name evidence="2" type="ORF">AWR27_21130</name>
</gene>
<evidence type="ECO:0000313" key="3">
    <source>
        <dbReference type="Proteomes" id="UP000187941"/>
    </source>
</evidence>
<reference evidence="2 3" key="1">
    <citation type="submission" date="2016-01" db="EMBL/GenBank/DDBJ databases">
        <authorList>
            <person name="Oliw E.H."/>
        </authorList>
    </citation>
    <scope>NUCLEOTIDE SEQUENCE [LARGE SCALE GENOMIC DNA]</scope>
    <source>
        <strain evidence="2 3">DY10</strain>
    </source>
</reference>
<feature type="transmembrane region" description="Helical" evidence="1">
    <location>
        <begin position="38"/>
        <end position="60"/>
    </location>
</feature>
<sequence length="148" mass="15985">MSVARYVSVILASTIKFVGGPLSGAALGLSWFETALCTMLGMMLSVVAVVYAGAALQALLQRYRTKPPQRFTRRTRLAVRIWQRSGMAGIALLTPLILTPIGGTALAVSFRVPRPTILLYMLVSAILWAIIQTIALYQIPGLAGLLNR</sequence>
<dbReference type="RefSeq" id="WP_077133056.1">
    <property type="nucleotide sequence ID" value="NZ_CP014263.1"/>
</dbReference>
<evidence type="ECO:0000256" key="1">
    <source>
        <dbReference type="SAM" id="Phobius"/>
    </source>
</evidence>
<dbReference type="KEGG" id="smon:AWR27_21130"/>
<dbReference type="EMBL" id="CP014263">
    <property type="protein sequence ID" value="AQG81591.1"/>
    <property type="molecule type" value="Genomic_DNA"/>
</dbReference>
<protein>
    <recommendedName>
        <fullName evidence="4">Small multi-drug export protein</fullName>
    </recommendedName>
</protein>
<keyword evidence="1" id="KW-0812">Transmembrane</keyword>
<dbReference type="AlphaFoldDB" id="A0A1P9X1U9"/>